<dbReference type="InterPro" id="IPR011250">
    <property type="entry name" value="OMP/PagP_B-barrel"/>
</dbReference>
<dbReference type="InterPro" id="IPR027385">
    <property type="entry name" value="Beta-barrel_OMP"/>
</dbReference>
<gene>
    <name evidence="4" type="ORF">CJP74_07070</name>
</gene>
<name>A0A3A1Y1S6_9GAMM</name>
<evidence type="ECO:0000256" key="1">
    <source>
        <dbReference type="ARBA" id="ARBA00022729"/>
    </source>
</evidence>
<dbReference type="Pfam" id="PF13505">
    <property type="entry name" value="OMP_b-brl"/>
    <property type="match status" value="1"/>
</dbReference>
<evidence type="ECO:0000259" key="3">
    <source>
        <dbReference type="Pfam" id="PF13505"/>
    </source>
</evidence>
<keyword evidence="1 2" id="KW-0732">Signal</keyword>
<dbReference type="OrthoDB" id="189250at2"/>
<dbReference type="SUPFAM" id="SSF56925">
    <property type="entry name" value="OMPA-like"/>
    <property type="match status" value="1"/>
</dbReference>
<reference evidence="4 5" key="1">
    <citation type="submission" date="2017-08" db="EMBL/GenBank/DDBJ databases">
        <title>Reclassification of Bisgaard taxon 37 and 44.</title>
        <authorList>
            <person name="Christensen H."/>
        </authorList>
    </citation>
    <scope>NUCLEOTIDE SEQUENCE [LARGE SCALE GENOMIC DNA]</scope>
    <source>
        <strain evidence="4 5">B96_4</strain>
    </source>
</reference>
<sequence length="184" mass="19552">MHKLAKLGAVVCLGLGSLSLAPTAGAYLSGGVSYFSQDYGNNLKATGTRFNLSTGLSFSFPSLIGPSYYKSTGLAVGLDLGYSNGTLNTYSNGSNSYYDLSAGVSGTVTFGFDYVQPFVKAGVGYTGARFYSDYYYGGHYYEFGVGAKLLNAFTAGVTYRHSEISRHNHDLSANSYSVYVGVSF</sequence>
<protein>
    <recommendedName>
        <fullName evidence="3">Outer membrane protein beta-barrel domain-containing protein</fullName>
    </recommendedName>
</protein>
<evidence type="ECO:0000313" key="5">
    <source>
        <dbReference type="Proteomes" id="UP000266258"/>
    </source>
</evidence>
<dbReference type="AlphaFoldDB" id="A0A3A1Y1S6"/>
<dbReference type="RefSeq" id="WP_119497700.1">
    <property type="nucleotide sequence ID" value="NZ_NRJH01000064.1"/>
</dbReference>
<proteinExistence type="predicted"/>
<organism evidence="4 5">
    <name type="scientific">Psittacicella melopsittaci</name>
    <dbReference type="NCBI Taxonomy" id="2028576"/>
    <lineage>
        <taxon>Bacteria</taxon>
        <taxon>Pseudomonadati</taxon>
        <taxon>Pseudomonadota</taxon>
        <taxon>Gammaproteobacteria</taxon>
        <taxon>Pasteurellales</taxon>
        <taxon>Psittacicellaceae</taxon>
        <taxon>Psittacicella</taxon>
    </lineage>
</organism>
<feature type="chain" id="PRO_5017472609" description="Outer membrane protein beta-barrel domain-containing protein" evidence="2">
    <location>
        <begin position="27"/>
        <end position="184"/>
    </location>
</feature>
<keyword evidence="5" id="KW-1185">Reference proteome</keyword>
<feature type="domain" description="Outer membrane protein beta-barrel" evidence="3">
    <location>
        <begin position="12"/>
        <end position="184"/>
    </location>
</feature>
<comment type="caution">
    <text evidence="4">The sequence shown here is derived from an EMBL/GenBank/DDBJ whole genome shotgun (WGS) entry which is preliminary data.</text>
</comment>
<evidence type="ECO:0000256" key="2">
    <source>
        <dbReference type="SAM" id="SignalP"/>
    </source>
</evidence>
<dbReference type="Proteomes" id="UP000266258">
    <property type="component" value="Unassembled WGS sequence"/>
</dbReference>
<dbReference type="EMBL" id="NRJH01000064">
    <property type="protein sequence ID" value="RIY31515.1"/>
    <property type="molecule type" value="Genomic_DNA"/>
</dbReference>
<accession>A0A3A1Y1S6</accession>
<evidence type="ECO:0000313" key="4">
    <source>
        <dbReference type="EMBL" id="RIY31515.1"/>
    </source>
</evidence>
<feature type="signal peptide" evidence="2">
    <location>
        <begin position="1"/>
        <end position="26"/>
    </location>
</feature>